<dbReference type="RefSeq" id="WP_106059948.1">
    <property type="nucleotide sequence ID" value="NZ_PVXQ01000019.1"/>
</dbReference>
<sequence length="161" mass="18566">MFGRIPFNYNQNSYMNILEDDFLTSIVNEILGNNLINDLVNEMSQEEDFNVELKDYGEYYLIKGYLPGLGPKDVSIDFEKNKAILTIKRKQVYSNGQNYRMTVVQTGGDLIKTFYIEDVDVINLKATFNDSLLLLTIPKVKKIEAKKDDVTIIDVDSYRVE</sequence>
<dbReference type="InterPro" id="IPR002068">
    <property type="entry name" value="A-crystallin/Hsp20_dom"/>
</dbReference>
<dbReference type="SUPFAM" id="SSF49764">
    <property type="entry name" value="HSP20-like chaperones"/>
    <property type="match status" value="1"/>
</dbReference>
<evidence type="ECO:0000313" key="5">
    <source>
        <dbReference type="Proteomes" id="UP000239471"/>
    </source>
</evidence>
<evidence type="ECO:0000256" key="2">
    <source>
        <dbReference type="RuleBase" id="RU003616"/>
    </source>
</evidence>
<comment type="caution">
    <text evidence="4">The sequence shown here is derived from an EMBL/GenBank/DDBJ whole genome shotgun (WGS) entry which is preliminary data.</text>
</comment>
<gene>
    <name evidence="4" type="ORF">CLVI_19800</name>
</gene>
<organism evidence="4 5">
    <name type="scientific">Clostridium vincentii</name>
    <dbReference type="NCBI Taxonomy" id="52704"/>
    <lineage>
        <taxon>Bacteria</taxon>
        <taxon>Bacillati</taxon>
        <taxon>Bacillota</taxon>
        <taxon>Clostridia</taxon>
        <taxon>Eubacteriales</taxon>
        <taxon>Clostridiaceae</taxon>
        <taxon>Clostridium</taxon>
    </lineage>
</organism>
<dbReference type="PROSITE" id="PS01031">
    <property type="entry name" value="SHSP"/>
    <property type="match status" value="1"/>
</dbReference>
<dbReference type="Pfam" id="PF00011">
    <property type="entry name" value="HSP20"/>
    <property type="match status" value="1"/>
</dbReference>
<reference evidence="4 5" key="1">
    <citation type="submission" date="2018-03" db="EMBL/GenBank/DDBJ databases">
        <title>Genome sequence of Clostridium vincentii DSM 10228.</title>
        <authorList>
            <person name="Poehlein A."/>
            <person name="Daniel R."/>
        </authorList>
    </citation>
    <scope>NUCLEOTIDE SEQUENCE [LARGE SCALE GENOMIC DNA]</scope>
    <source>
        <strain evidence="4 5">DSM 10228</strain>
    </source>
</reference>
<protein>
    <submittedName>
        <fullName evidence="4">18 kDa heat shock protein</fullName>
    </submittedName>
</protein>
<dbReference type="CDD" id="cd06464">
    <property type="entry name" value="ACD_sHsps-like"/>
    <property type="match status" value="1"/>
</dbReference>
<dbReference type="EMBL" id="PVXQ01000019">
    <property type="protein sequence ID" value="PRR82180.1"/>
    <property type="molecule type" value="Genomic_DNA"/>
</dbReference>
<accession>A0A2T0BE58</accession>
<comment type="similarity">
    <text evidence="1 2">Belongs to the small heat shock protein (HSP20) family.</text>
</comment>
<keyword evidence="4" id="KW-0346">Stress response</keyword>
<keyword evidence="5" id="KW-1185">Reference proteome</keyword>
<evidence type="ECO:0000259" key="3">
    <source>
        <dbReference type="PROSITE" id="PS01031"/>
    </source>
</evidence>
<evidence type="ECO:0000313" key="4">
    <source>
        <dbReference type="EMBL" id="PRR82180.1"/>
    </source>
</evidence>
<evidence type="ECO:0000256" key="1">
    <source>
        <dbReference type="PROSITE-ProRule" id="PRU00285"/>
    </source>
</evidence>
<dbReference type="OrthoDB" id="1908427at2"/>
<dbReference type="AlphaFoldDB" id="A0A2T0BE58"/>
<proteinExistence type="inferred from homology"/>
<feature type="domain" description="SHSP" evidence="3">
    <location>
        <begin position="42"/>
        <end position="156"/>
    </location>
</feature>
<dbReference type="Gene3D" id="2.60.40.790">
    <property type="match status" value="1"/>
</dbReference>
<name>A0A2T0BE58_9CLOT</name>
<dbReference type="Proteomes" id="UP000239471">
    <property type="component" value="Unassembled WGS sequence"/>
</dbReference>
<dbReference type="InterPro" id="IPR008978">
    <property type="entry name" value="HSP20-like_chaperone"/>
</dbReference>